<evidence type="ECO:0000259" key="13">
    <source>
        <dbReference type="PROSITE" id="PS50089"/>
    </source>
</evidence>
<evidence type="ECO:0000256" key="10">
    <source>
        <dbReference type="ARBA" id="ARBA00023136"/>
    </source>
</evidence>
<dbReference type="SUPFAM" id="SSF57850">
    <property type="entry name" value="RING/U-box"/>
    <property type="match status" value="1"/>
</dbReference>
<dbReference type="Gene3D" id="3.30.40.10">
    <property type="entry name" value="Zinc/RING finger domain, C3HC4 (zinc finger)"/>
    <property type="match status" value="1"/>
</dbReference>
<accession>B3LX48</accession>
<dbReference type="GO" id="GO:0005783">
    <property type="term" value="C:endoplasmic reticulum"/>
    <property type="evidence" value="ECO:0007669"/>
    <property type="project" value="InterPro"/>
</dbReference>
<feature type="region of interest" description="Disordered" evidence="12">
    <location>
        <begin position="1"/>
        <end position="43"/>
    </location>
</feature>
<evidence type="ECO:0000256" key="1">
    <source>
        <dbReference type="ARBA" id="ARBA00000900"/>
    </source>
</evidence>
<keyword evidence="5" id="KW-0808">Transferase</keyword>
<evidence type="ECO:0000256" key="7">
    <source>
        <dbReference type="ARBA" id="ARBA00022771"/>
    </source>
</evidence>
<evidence type="ECO:0000313" key="14">
    <source>
        <dbReference type="EMBL" id="EDV41648.2"/>
    </source>
</evidence>
<dbReference type="InterPro" id="IPR045103">
    <property type="entry name" value="RNF5/RNF185-like"/>
</dbReference>
<reference evidence="14 15" key="1">
    <citation type="journal article" date="2007" name="Nature">
        <title>Evolution of genes and genomes on the Drosophila phylogeny.</title>
        <authorList>
            <consortium name="Drosophila 12 Genomes Consortium"/>
            <person name="Clark A.G."/>
            <person name="Eisen M.B."/>
            <person name="Smith D.R."/>
            <person name="Bergman C.M."/>
            <person name="Oliver B."/>
            <person name="Markow T.A."/>
            <person name="Kaufman T.C."/>
            <person name="Kellis M."/>
            <person name="Gelbart W."/>
            <person name="Iyer V.N."/>
            <person name="Pollard D.A."/>
            <person name="Sackton T.B."/>
            <person name="Larracuente A.M."/>
            <person name="Singh N.D."/>
            <person name="Abad J.P."/>
            <person name="Abt D.N."/>
            <person name="Adryan B."/>
            <person name="Aguade M."/>
            <person name="Akashi H."/>
            <person name="Anderson W.W."/>
            <person name="Aquadro C.F."/>
            <person name="Ardell D.H."/>
            <person name="Arguello R."/>
            <person name="Artieri C.G."/>
            <person name="Barbash D.A."/>
            <person name="Barker D."/>
            <person name="Barsanti P."/>
            <person name="Batterham P."/>
            <person name="Batzoglou S."/>
            <person name="Begun D."/>
            <person name="Bhutkar A."/>
            <person name="Blanco E."/>
            <person name="Bosak S.A."/>
            <person name="Bradley R.K."/>
            <person name="Brand A.D."/>
            <person name="Brent M.R."/>
            <person name="Brooks A.N."/>
            <person name="Brown R.H."/>
            <person name="Butlin R.K."/>
            <person name="Caggese C."/>
            <person name="Calvi B.R."/>
            <person name="Bernardo de Carvalho A."/>
            <person name="Caspi A."/>
            <person name="Castrezana S."/>
            <person name="Celniker S.E."/>
            <person name="Chang J.L."/>
            <person name="Chapple C."/>
            <person name="Chatterji S."/>
            <person name="Chinwalla A."/>
            <person name="Civetta A."/>
            <person name="Clifton S.W."/>
            <person name="Comeron J.M."/>
            <person name="Costello J.C."/>
            <person name="Coyne J.A."/>
            <person name="Daub J."/>
            <person name="David R.G."/>
            <person name="Delcher A.L."/>
            <person name="Delehaunty K."/>
            <person name="Do C.B."/>
            <person name="Ebling H."/>
            <person name="Edwards K."/>
            <person name="Eickbush T."/>
            <person name="Evans J.D."/>
            <person name="Filipski A."/>
            <person name="Findeiss S."/>
            <person name="Freyhult E."/>
            <person name="Fulton L."/>
            <person name="Fulton R."/>
            <person name="Garcia A.C."/>
            <person name="Gardiner A."/>
            <person name="Garfield D.A."/>
            <person name="Garvin B.E."/>
            <person name="Gibson G."/>
            <person name="Gilbert D."/>
            <person name="Gnerre S."/>
            <person name="Godfrey J."/>
            <person name="Good R."/>
            <person name="Gotea V."/>
            <person name="Gravely B."/>
            <person name="Greenberg A.J."/>
            <person name="Griffiths-Jones S."/>
            <person name="Gross S."/>
            <person name="Guigo R."/>
            <person name="Gustafson E.A."/>
            <person name="Haerty W."/>
            <person name="Hahn M.W."/>
            <person name="Halligan D.L."/>
            <person name="Halpern A.L."/>
            <person name="Halter G.M."/>
            <person name="Han M.V."/>
            <person name="Heger A."/>
            <person name="Hillier L."/>
            <person name="Hinrichs A.S."/>
            <person name="Holmes I."/>
            <person name="Hoskins R.A."/>
            <person name="Hubisz M.J."/>
            <person name="Hultmark D."/>
            <person name="Huntley M.A."/>
            <person name="Jaffe D.B."/>
            <person name="Jagadeeshan S."/>
            <person name="Jeck W.R."/>
            <person name="Johnson J."/>
            <person name="Jones C.D."/>
            <person name="Jordan W.C."/>
            <person name="Karpen G.H."/>
            <person name="Kataoka E."/>
            <person name="Keightley P.D."/>
            <person name="Kheradpour P."/>
            <person name="Kirkness E.F."/>
            <person name="Koerich L.B."/>
            <person name="Kristiansen K."/>
            <person name="Kudrna D."/>
            <person name="Kulathinal R.J."/>
            <person name="Kumar S."/>
            <person name="Kwok R."/>
            <person name="Lander E."/>
            <person name="Langley C.H."/>
            <person name="Lapoint R."/>
            <person name="Lazzaro B.P."/>
            <person name="Lee S.J."/>
            <person name="Levesque L."/>
            <person name="Li R."/>
            <person name="Lin C.F."/>
            <person name="Lin M.F."/>
            <person name="Lindblad-Toh K."/>
            <person name="Llopart A."/>
            <person name="Long M."/>
            <person name="Low L."/>
            <person name="Lozovsky E."/>
            <person name="Lu J."/>
            <person name="Luo M."/>
            <person name="Machado C.A."/>
            <person name="Makalowski W."/>
            <person name="Marzo M."/>
            <person name="Matsuda M."/>
            <person name="Matzkin L."/>
            <person name="McAllister B."/>
            <person name="McBride C.S."/>
            <person name="McKernan B."/>
            <person name="McKernan K."/>
            <person name="Mendez-Lago M."/>
            <person name="Minx P."/>
            <person name="Mollenhauer M.U."/>
            <person name="Montooth K."/>
            <person name="Mount S.M."/>
            <person name="Mu X."/>
            <person name="Myers E."/>
            <person name="Negre B."/>
            <person name="Newfeld S."/>
            <person name="Nielsen R."/>
            <person name="Noor M.A."/>
            <person name="O'Grady P."/>
            <person name="Pachter L."/>
            <person name="Papaceit M."/>
            <person name="Parisi M.J."/>
            <person name="Parisi M."/>
            <person name="Parts L."/>
            <person name="Pedersen J.S."/>
            <person name="Pesole G."/>
            <person name="Phillippy A.M."/>
            <person name="Ponting C.P."/>
            <person name="Pop M."/>
            <person name="Porcelli D."/>
            <person name="Powell J.R."/>
            <person name="Prohaska S."/>
            <person name="Pruitt K."/>
            <person name="Puig M."/>
            <person name="Quesneville H."/>
            <person name="Ram K.R."/>
            <person name="Rand D."/>
            <person name="Rasmussen M.D."/>
            <person name="Reed L.K."/>
            <person name="Reenan R."/>
            <person name="Reily A."/>
            <person name="Remington K.A."/>
            <person name="Rieger T.T."/>
            <person name="Ritchie M.G."/>
            <person name="Robin C."/>
            <person name="Rogers Y.H."/>
            <person name="Rohde C."/>
            <person name="Rozas J."/>
            <person name="Rubenfield M.J."/>
            <person name="Ruiz A."/>
            <person name="Russo S."/>
            <person name="Salzberg S.L."/>
            <person name="Sanchez-Gracia A."/>
            <person name="Saranga D.J."/>
            <person name="Sato H."/>
            <person name="Schaeffer S.W."/>
            <person name="Schatz M.C."/>
            <person name="Schlenke T."/>
            <person name="Schwartz R."/>
            <person name="Segarra C."/>
            <person name="Singh R.S."/>
            <person name="Sirot L."/>
            <person name="Sirota M."/>
            <person name="Sisneros N.B."/>
            <person name="Smith C.D."/>
            <person name="Smith T.F."/>
            <person name="Spieth J."/>
            <person name="Stage D.E."/>
            <person name="Stark A."/>
            <person name="Stephan W."/>
            <person name="Strausberg R.L."/>
            <person name="Strempel S."/>
            <person name="Sturgill D."/>
            <person name="Sutton G."/>
            <person name="Sutton G.G."/>
            <person name="Tao W."/>
            <person name="Teichmann S."/>
            <person name="Tobari Y.N."/>
            <person name="Tomimura Y."/>
            <person name="Tsolas J.M."/>
            <person name="Valente V.L."/>
            <person name="Venter E."/>
            <person name="Venter J.C."/>
            <person name="Vicario S."/>
            <person name="Vieira F.G."/>
            <person name="Vilella A.J."/>
            <person name="Villasante A."/>
            <person name="Walenz B."/>
            <person name="Wang J."/>
            <person name="Wasserman M."/>
            <person name="Watts T."/>
            <person name="Wilson D."/>
            <person name="Wilson R.K."/>
            <person name="Wing R.A."/>
            <person name="Wolfner M.F."/>
            <person name="Wong A."/>
            <person name="Wong G.K."/>
            <person name="Wu C.I."/>
            <person name="Wu G."/>
            <person name="Yamamoto D."/>
            <person name="Yang H.P."/>
            <person name="Yang S.P."/>
            <person name="Yorke J.A."/>
            <person name="Yoshida K."/>
            <person name="Zdobnov E."/>
            <person name="Zhang P."/>
            <person name="Zhang Y."/>
            <person name="Zimin A.V."/>
            <person name="Baldwin J."/>
            <person name="Abdouelleil A."/>
            <person name="Abdulkadir J."/>
            <person name="Abebe A."/>
            <person name="Abera B."/>
            <person name="Abreu J."/>
            <person name="Acer S.C."/>
            <person name="Aftuck L."/>
            <person name="Alexander A."/>
            <person name="An P."/>
            <person name="Anderson E."/>
            <person name="Anderson S."/>
            <person name="Arachi H."/>
            <person name="Azer M."/>
            <person name="Bachantsang P."/>
            <person name="Barry A."/>
            <person name="Bayul T."/>
            <person name="Berlin A."/>
            <person name="Bessette D."/>
            <person name="Bloom T."/>
            <person name="Blye J."/>
            <person name="Boguslavskiy L."/>
            <person name="Bonnet C."/>
            <person name="Boukhgalter B."/>
            <person name="Bourzgui I."/>
            <person name="Brown A."/>
            <person name="Cahill P."/>
            <person name="Channer S."/>
            <person name="Cheshatsang Y."/>
            <person name="Chuda L."/>
            <person name="Citroen M."/>
            <person name="Collymore A."/>
            <person name="Cooke P."/>
            <person name="Costello M."/>
            <person name="D'Aco K."/>
            <person name="Daza R."/>
            <person name="De Haan G."/>
            <person name="DeGray S."/>
            <person name="DeMaso C."/>
            <person name="Dhargay N."/>
            <person name="Dooley K."/>
            <person name="Dooley E."/>
            <person name="Doricent M."/>
            <person name="Dorje P."/>
            <person name="Dorjee K."/>
            <person name="Dupes A."/>
            <person name="Elong R."/>
            <person name="Falk J."/>
            <person name="Farina A."/>
            <person name="Faro S."/>
            <person name="Ferguson D."/>
            <person name="Fisher S."/>
            <person name="Foley C.D."/>
            <person name="Franke A."/>
            <person name="Friedrich D."/>
            <person name="Gadbois L."/>
            <person name="Gearin G."/>
            <person name="Gearin C.R."/>
            <person name="Giannoukos G."/>
            <person name="Goode T."/>
            <person name="Graham J."/>
            <person name="Grandbois E."/>
            <person name="Grewal S."/>
            <person name="Gyaltsen K."/>
            <person name="Hafez N."/>
            <person name="Hagos B."/>
            <person name="Hall J."/>
            <person name="Henson C."/>
            <person name="Hollinger A."/>
            <person name="Honan T."/>
            <person name="Huard M.D."/>
            <person name="Hughes L."/>
            <person name="Hurhula B."/>
            <person name="Husby M.E."/>
            <person name="Kamat A."/>
            <person name="Kanga B."/>
            <person name="Kashin S."/>
            <person name="Khazanovich D."/>
            <person name="Kisner P."/>
            <person name="Lance K."/>
            <person name="Lara M."/>
            <person name="Lee W."/>
            <person name="Lennon N."/>
            <person name="Letendre F."/>
            <person name="LeVine R."/>
            <person name="Lipovsky A."/>
            <person name="Liu X."/>
            <person name="Liu J."/>
            <person name="Liu S."/>
            <person name="Lokyitsang T."/>
            <person name="Lokyitsang Y."/>
            <person name="Lubonja R."/>
            <person name="Lui A."/>
            <person name="MacDonald P."/>
            <person name="Magnisalis V."/>
            <person name="Maru K."/>
            <person name="Matthews C."/>
            <person name="McCusker W."/>
            <person name="McDonough S."/>
            <person name="Mehta T."/>
            <person name="Meldrim J."/>
            <person name="Meneus L."/>
            <person name="Mihai O."/>
            <person name="Mihalev A."/>
            <person name="Mihova T."/>
            <person name="Mittelman R."/>
            <person name="Mlenga V."/>
            <person name="Montmayeur A."/>
            <person name="Mulrain L."/>
            <person name="Navidi A."/>
            <person name="Naylor J."/>
            <person name="Negash T."/>
            <person name="Nguyen T."/>
            <person name="Nguyen N."/>
            <person name="Nicol R."/>
            <person name="Norbu C."/>
            <person name="Norbu N."/>
            <person name="Novod N."/>
            <person name="O'Neill B."/>
            <person name="Osman S."/>
            <person name="Markiewicz E."/>
            <person name="Oyono O.L."/>
            <person name="Patti C."/>
            <person name="Phunkhang P."/>
            <person name="Pierre F."/>
            <person name="Priest M."/>
            <person name="Raghuraman S."/>
            <person name="Rege F."/>
            <person name="Reyes R."/>
            <person name="Rise C."/>
            <person name="Rogov P."/>
            <person name="Ross K."/>
            <person name="Ryan E."/>
            <person name="Settipalli S."/>
            <person name="Shea T."/>
            <person name="Sherpa N."/>
            <person name="Shi L."/>
            <person name="Shih D."/>
            <person name="Sparrow T."/>
            <person name="Spaulding J."/>
            <person name="Stalker J."/>
            <person name="Stange-Thomann N."/>
            <person name="Stavropoulos S."/>
            <person name="Stone C."/>
            <person name="Strader C."/>
            <person name="Tesfaye S."/>
            <person name="Thomson T."/>
            <person name="Thoulutsang Y."/>
            <person name="Thoulutsang D."/>
            <person name="Topham K."/>
            <person name="Topping I."/>
            <person name="Tsamla T."/>
            <person name="Vassiliev H."/>
            <person name="Vo A."/>
            <person name="Wangchuk T."/>
            <person name="Wangdi T."/>
            <person name="Weiand M."/>
            <person name="Wilkinson J."/>
            <person name="Wilson A."/>
            <person name="Yadav S."/>
            <person name="Young G."/>
            <person name="Yu Q."/>
            <person name="Zembek L."/>
            <person name="Zhong D."/>
            <person name="Zimmer A."/>
            <person name="Zwirko Z."/>
            <person name="Jaffe D.B."/>
            <person name="Alvarez P."/>
            <person name="Brockman W."/>
            <person name="Butler J."/>
            <person name="Chin C."/>
            <person name="Gnerre S."/>
            <person name="Grabherr M."/>
            <person name="Kleber M."/>
            <person name="Mauceli E."/>
            <person name="MacCallum I."/>
        </authorList>
    </citation>
    <scope>NUCLEOTIDE SEQUENCE [LARGE SCALE GENOMIC DNA]</scope>
    <source>
        <strain evidence="15">Tucson 14024-0371.13</strain>
    </source>
</reference>
<dbReference type="GO" id="GO:0008270">
    <property type="term" value="F:zinc ion binding"/>
    <property type="evidence" value="ECO:0007669"/>
    <property type="project" value="UniProtKB-KW"/>
</dbReference>
<dbReference type="InterPro" id="IPR013083">
    <property type="entry name" value="Znf_RING/FYVE/PHD"/>
</dbReference>
<evidence type="ECO:0000256" key="6">
    <source>
        <dbReference type="ARBA" id="ARBA00022723"/>
    </source>
</evidence>
<dbReference type="OrthoDB" id="302966at2759"/>
<dbReference type="GO" id="GO:0061630">
    <property type="term" value="F:ubiquitin protein ligase activity"/>
    <property type="evidence" value="ECO:0007669"/>
    <property type="project" value="UniProtKB-EC"/>
</dbReference>
<comment type="pathway">
    <text evidence="3">Protein modification; protein ubiquitination.</text>
</comment>
<dbReference type="InParanoid" id="B3LX48"/>
<evidence type="ECO:0000256" key="3">
    <source>
        <dbReference type="ARBA" id="ARBA00004906"/>
    </source>
</evidence>
<dbReference type="PROSITE" id="PS50089">
    <property type="entry name" value="ZF_RING_2"/>
    <property type="match status" value="1"/>
</dbReference>
<evidence type="ECO:0000256" key="5">
    <source>
        <dbReference type="ARBA" id="ARBA00022679"/>
    </source>
</evidence>
<dbReference type="GeneID" id="6500369"/>
<organism evidence="14 15">
    <name type="scientific">Drosophila ananassae</name>
    <name type="common">Fruit fly</name>
    <dbReference type="NCBI Taxonomy" id="7217"/>
    <lineage>
        <taxon>Eukaryota</taxon>
        <taxon>Metazoa</taxon>
        <taxon>Ecdysozoa</taxon>
        <taxon>Arthropoda</taxon>
        <taxon>Hexapoda</taxon>
        <taxon>Insecta</taxon>
        <taxon>Pterygota</taxon>
        <taxon>Neoptera</taxon>
        <taxon>Endopterygota</taxon>
        <taxon>Diptera</taxon>
        <taxon>Brachycera</taxon>
        <taxon>Muscomorpha</taxon>
        <taxon>Ephydroidea</taxon>
        <taxon>Drosophilidae</taxon>
        <taxon>Drosophila</taxon>
        <taxon>Sophophora</taxon>
    </lineage>
</organism>
<dbReference type="KEGG" id="dan:6500369"/>
<gene>
    <name evidence="14" type="primary">Dana\GF17585</name>
    <name evidence="14" type="synonym">dana_GLEANR_18848</name>
    <name evidence="14" type="ORF">GF17585</name>
</gene>
<feature type="compositionally biased region" description="Acidic residues" evidence="12">
    <location>
        <begin position="18"/>
        <end position="27"/>
    </location>
</feature>
<evidence type="ECO:0000256" key="11">
    <source>
        <dbReference type="PROSITE-ProRule" id="PRU00175"/>
    </source>
</evidence>
<comment type="subcellular location">
    <subcellularLocation>
        <location evidence="2">Endomembrane system</location>
    </subcellularLocation>
</comment>
<dbReference type="EC" id="2.3.2.27" evidence="4"/>
<feature type="domain" description="RING-type" evidence="13">
    <location>
        <begin position="145"/>
        <end position="184"/>
    </location>
</feature>
<dbReference type="eggNOG" id="KOG0823">
    <property type="taxonomic scope" value="Eukaryota"/>
</dbReference>
<evidence type="ECO:0000256" key="4">
    <source>
        <dbReference type="ARBA" id="ARBA00012483"/>
    </source>
</evidence>
<keyword evidence="15" id="KW-1185">Reference proteome</keyword>
<dbReference type="AlphaFoldDB" id="B3LX48"/>
<feature type="compositionally biased region" description="Basic and acidic residues" evidence="12">
    <location>
        <begin position="1"/>
        <end position="11"/>
    </location>
</feature>
<dbReference type="InterPro" id="IPR001841">
    <property type="entry name" value="Znf_RING"/>
</dbReference>
<dbReference type="InterPro" id="IPR017907">
    <property type="entry name" value="Znf_RING_CS"/>
</dbReference>
<evidence type="ECO:0000256" key="2">
    <source>
        <dbReference type="ARBA" id="ARBA00004308"/>
    </source>
</evidence>
<dbReference type="PANTHER" id="PTHR12313">
    <property type="entry name" value="E3 UBIQUITIN-PROTEIN LIGASE RNF5-RELATED"/>
    <property type="match status" value="1"/>
</dbReference>
<evidence type="ECO:0000313" key="15">
    <source>
        <dbReference type="Proteomes" id="UP000007801"/>
    </source>
</evidence>
<dbReference type="GO" id="GO:0016567">
    <property type="term" value="P:protein ubiquitination"/>
    <property type="evidence" value="ECO:0007669"/>
    <property type="project" value="UniProtKB-UniPathway"/>
</dbReference>
<keyword evidence="9" id="KW-0862">Zinc</keyword>
<name>B3LX48_DROAN</name>
<keyword evidence="7 11" id="KW-0863">Zinc-finger</keyword>
<evidence type="ECO:0000256" key="12">
    <source>
        <dbReference type="SAM" id="MobiDB-lite"/>
    </source>
</evidence>
<protein>
    <recommendedName>
        <fullName evidence="4">RING-type E3 ubiquitin transferase</fullName>
        <ecNumber evidence="4">2.3.2.27</ecNumber>
    </recommendedName>
</protein>
<keyword evidence="10" id="KW-0472">Membrane</keyword>
<sequence>MEAVAHQDNEAQLRGAEQEDMNAEEVDQDPKETAGTQTTEDRNIYIFGDKPGLIENPEPNPDQIAVPIPNPNQDLAEEIKIVDPDPENEELVAQVPQDFLVRRRVPNRVDRDAVVSFDRPRRGHMETHPQAHRRPINRYLAPYICNLCVQYVRGGVITICGHLFCWTCLWPNLHNRLFSKCPRCGSRLILHEDIMPFHGEGPLARSDDGEVLAQPESVPRPTGLYLCDSQYPNWFRLNEPGDLANRGWGTTQYRDLFTIMVRLPMDNPNVGVQLTVIKWFQLLLAGLMCILWCTYSVT</sequence>
<dbReference type="InterPro" id="IPR018957">
    <property type="entry name" value="Znf_C3HC4_RING-type"/>
</dbReference>
<dbReference type="GO" id="GO:0060255">
    <property type="term" value="P:regulation of macromolecule metabolic process"/>
    <property type="evidence" value="ECO:0007669"/>
    <property type="project" value="UniProtKB-ARBA"/>
</dbReference>
<keyword evidence="8" id="KW-0833">Ubl conjugation pathway</keyword>
<dbReference type="Proteomes" id="UP000007801">
    <property type="component" value="Unassembled WGS sequence"/>
</dbReference>
<evidence type="ECO:0000256" key="8">
    <source>
        <dbReference type="ARBA" id="ARBA00022786"/>
    </source>
</evidence>
<dbReference type="GO" id="GO:0006511">
    <property type="term" value="P:ubiquitin-dependent protein catabolic process"/>
    <property type="evidence" value="ECO:0007669"/>
    <property type="project" value="InterPro"/>
</dbReference>
<evidence type="ECO:0000256" key="9">
    <source>
        <dbReference type="ARBA" id="ARBA00022833"/>
    </source>
</evidence>
<proteinExistence type="predicted"/>
<dbReference type="Pfam" id="PF00097">
    <property type="entry name" value="zf-C3HC4"/>
    <property type="match status" value="1"/>
</dbReference>
<dbReference type="PROSITE" id="PS00518">
    <property type="entry name" value="ZF_RING_1"/>
    <property type="match status" value="1"/>
</dbReference>
<dbReference type="STRING" id="7217.B3LX48"/>
<dbReference type="EMBL" id="CH902617">
    <property type="protein sequence ID" value="EDV41648.2"/>
    <property type="molecule type" value="Genomic_DNA"/>
</dbReference>
<dbReference type="UniPathway" id="UPA00143"/>
<dbReference type="FunCoup" id="B3LX48">
    <property type="interactions" value="126"/>
</dbReference>
<dbReference type="HOGENOM" id="CLU_1549234_0_0_1"/>
<comment type="catalytic activity">
    <reaction evidence="1">
        <text>S-ubiquitinyl-[E2 ubiquitin-conjugating enzyme]-L-cysteine + [acceptor protein]-L-lysine = [E2 ubiquitin-conjugating enzyme]-L-cysteine + N(6)-ubiquitinyl-[acceptor protein]-L-lysine.</text>
        <dbReference type="EC" id="2.3.2.27"/>
    </reaction>
</comment>
<keyword evidence="6" id="KW-0479">Metal-binding</keyword>
<dbReference type="GO" id="GO:0005634">
    <property type="term" value="C:nucleus"/>
    <property type="evidence" value="ECO:0007669"/>
    <property type="project" value="UniProtKB-ARBA"/>
</dbReference>